<organism evidence="2 3">
    <name type="scientific">Phytophthora sojae (strain P6497)</name>
    <name type="common">Soybean stem and root rot agent</name>
    <name type="synonym">Phytophthora megasperma f. sp. glycines</name>
    <dbReference type="NCBI Taxonomy" id="1094619"/>
    <lineage>
        <taxon>Eukaryota</taxon>
        <taxon>Sar</taxon>
        <taxon>Stramenopiles</taxon>
        <taxon>Oomycota</taxon>
        <taxon>Peronosporomycetes</taxon>
        <taxon>Peronosporales</taxon>
        <taxon>Peronosporaceae</taxon>
        <taxon>Phytophthora</taxon>
    </lineage>
</organism>
<dbReference type="KEGG" id="psoj:PHYSODRAFT_299022"/>
<dbReference type="GeneID" id="20641681"/>
<dbReference type="Proteomes" id="UP000002640">
    <property type="component" value="Unassembled WGS sequence"/>
</dbReference>
<dbReference type="AlphaFoldDB" id="G4ZA38"/>
<keyword evidence="3" id="KW-1185">Reference proteome</keyword>
<evidence type="ECO:0000256" key="1">
    <source>
        <dbReference type="SAM" id="MobiDB-lite"/>
    </source>
</evidence>
<name>G4ZA38_PHYSP</name>
<dbReference type="InParanoid" id="G4ZA38"/>
<accession>G4ZA38</accession>
<dbReference type="EMBL" id="JH159153">
    <property type="protein sequence ID" value="EGZ21177.1"/>
    <property type="molecule type" value="Genomic_DNA"/>
</dbReference>
<dbReference type="RefSeq" id="XP_009523894.1">
    <property type="nucleotide sequence ID" value="XM_009525599.1"/>
</dbReference>
<evidence type="ECO:0000313" key="2">
    <source>
        <dbReference type="EMBL" id="EGZ21177.1"/>
    </source>
</evidence>
<sequence>MSTQKTTKTLVDRLEDVIGGAAPYFAADSDSDSDSGNETERDDLVMGDNESFVDSPINFSRPSHTTGIITGIRVTTDSPDIITSSYGRIQAVAPAEFCQATLAVFPVPRGIYGLTLSVALLDYNVEETTDKRQSLFRLRKSACEVLIATKSDHHPLEVVARTYEGSEPVRECMTTVTLVGAIGPDTSLQDP</sequence>
<reference evidence="2 3" key="1">
    <citation type="journal article" date="2006" name="Science">
        <title>Phytophthora genome sequences uncover evolutionary origins and mechanisms of pathogenesis.</title>
        <authorList>
            <person name="Tyler B.M."/>
            <person name="Tripathy S."/>
            <person name="Zhang X."/>
            <person name="Dehal P."/>
            <person name="Jiang R.H."/>
            <person name="Aerts A."/>
            <person name="Arredondo F.D."/>
            <person name="Baxter L."/>
            <person name="Bensasson D."/>
            <person name="Beynon J.L."/>
            <person name="Chapman J."/>
            <person name="Damasceno C.M."/>
            <person name="Dorrance A.E."/>
            <person name="Dou D."/>
            <person name="Dickerman A.W."/>
            <person name="Dubchak I.L."/>
            <person name="Garbelotto M."/>
            <person name="Gijzen M."/>
            <person name="Gordon S.G."/>
            <person name="Govers F."/>
            <person name="Grunwald N.J."/>
            <person name="Huang W."/>
            <person name="Ivors K.L."/>
            <person name="Jones R.W."/>
            <person name="Kamoun S."/>
            <person name="Krampis K."/>
            <person name="Lamour K.H."/>
            <person name="Lee M.K."/>
            <person name="McDonald W.H."/>
            <person name="Medina M."/>
            <person name="Meijer H.J."/>
            <person name="Nordberg E.K."/>
            <person name="Maclean D.J."/>
            <person name="Ospina-Giraldo M.D."/>
            <person name="Morris P.F."/>
            <person name="Phuntumart V."/>
            <person name="Putnam N.H."/>
            <person name="Rash S."/>
            <person name="Rose J.K."/>
            <person name="Sakihama Y."/>
            <person name="Salamov A.A."/>
            <person name="Savidor A."/>
            <person name="Scheuring C.F."/>
            <person name="Smith B.M."/>
            <person name="Sobral B.W."/>
            <person name="Terry A."/>
            <person name="Torto-Alalibo T.A."/>
            <person name="Win J."/>
            <person name="Xu Z."/>
            <person name="Zhang H."/>
            <person name="Grigoriev I.V."/>
            <person name="Rokhsar D.S."/>
            <person name="Boore J.L."/>
        </authorList>
    </citation>
    <scope>NUCLEOTIDE SEQUENCE [LARGE SCALE GENOMIC DNA]</scope>
    <source>
        <strain evidence="2 3">P6497</strain>
    </source>
</reference>
<proteinExistence type="predicted"/>
<evidence type="ECO:0000313" key="3">
    <source>
        <dbReference type="Proteomes" id="UP000002640"/>
    </source>
</evidence>
<gene>
    <name evidence="2" type="ORF">PHYSODRAFT_299022</name>
</gene>
<protein>
    <submittedName>
        <fullName evidence="2">Uncharacterized protein</fullName>
    </submittedName>
</protein>
<feature type="region of interest" description="Disordered" evidence="1">
    <location>
        <begin position="23"/>
        <end position="43"/>
    </location>
</feature>